<dbReference type="STRING" id="1448318.A0A319EMC6"/>
<reference evidence="1 2" key="1">
    <citation type="submission" date="2018-02" db="EMBL/GenBank/DDBJ databases">
        <title>The genomes of Aspergillus section Nigri reveals drivers in fungal speciation.</title>
        <authorList>
            <consortium name="DOE Joint Genome Institute"/>
            <person name="Vesth T.C."/>
            <person name="Nybo J."/>
            <person name="Theobald S."/>
            <person name="Brandl J."/>
            <person name="Frisvad J.C."/>
            <person name="Nielsen K.F."/>
            <person name="Lyhne E.K."/>
            <person name="Kogle M.E."/>
            <person name="Kuo A."/>
            <person name="Riley R."/>
            <person name="Clum A."/>
            <person name="Nolan M."/>
            <person name="Lipzen A."/>
            <person name="Salamov A."/>
            <person name="Henrissat B."/>
            <person name="Wiebenga A."/>
            <person name="De vries R.P."/>
            <person name="Grigoriev I.V."/>
            <person name="Mortensen U.H."/>
            <person name="Andersen M.R."/>
            <person name="Baker S.E."/>
        </authorList>
    </citation>
    <scope>NUCLEOTIDE SEQUENCE [LARGE SCALE GENOMIC DNA]</scope>
    <source>
        <strain evidence="1 2">CBS 121057</strain>
    </source>
</reference>
<proteinExistence type="predicted"/>
<accession>A0A319EMC6</accession>
<protein>
    <submittedName>
        <fullName evidence="1">Uncharacterized protein</fullName>
    </submittedName>
</protein>
<gene>
    <name evidence="1" type="ORF">BO78DRAFT_425991</name>
</gene>
<dbReference type="AlphaFoldDB" id="A0A319EMC6"/>
<dbReference type="VEuPathDB" id="FungiDB:BO78DRAFT_425991"/>
<sequence>MQTANPLCPLNPQPSPNYLNPLYQFHPQLGGEITGELSPYFAGNRIVLRLHRNTGKSQIVVCRIIHVFEPFDTACVVAVSIERPPIGLEGMLVVKMFDRRFATAQRLKHGCAYWSRGIEAKYREFTRGRESSMFLENMGTRVPSEEEQKHWRVGRREAHITAVMQKYYMTEMETYRRVRELQGTYIPWCFGTVHLSWEASDIPGNAMRWSSPGLLLQYITGFPLERLAYHMPRQAWEGIRQDATNVVSILRSRGLQNLDATPKNLVVWSCSPRGPFKVIMVNLVLRDIHKSGMNDLVSRAVNTYPGDAKPKEQAALETLGGGCRFR</sequence>
<organism evidence="1 2">
    <name type="scientific">Aspergillus sclerotiicarbonarius (strain CBS 121057 / IBT 28362)</name>
    <dbReference type="NCBI Taxonomy" id="1448318"/>
    <lineage>
        <taxon>Eukaryota</taxon>
        <taxon>Fungi</taxon>
        <taxon>Dikarya</taxon>
        <taxon>Ascomycota</taxon>
        <taxon>Pezizomycotina</taxon>
        <taxon>Eurotiomycetes</taxon>
        <taxon>Eurotiomycetidae</taxon>
        <taxon>Eurotiales</taxon>
        <taxon>Aspergillaceae</taxon>
        <taxon>Aspergillus</taxon>
        <taxon>Aspergillus subgen. Circumdati</taxon>
    </lineage>
</organism>
<evidence type="ECO:0000313" key="2">
    <source>
        <dbReference type="Proteomes" id="UP000248423"/>
    </source>
</evidence>
<name>A0A319EMC6_ASPSB</name>
<dbReference type="OrthoDB" id="4499144at2759"/>
<dbReference type="EMBL" id="KZ826318">
    <property type="protein sequence ID" value="PYI11517.1"/>
    <property type="molecule type" value="Genomic_DNA"/>
</dbReference>
<evidence type="ECO:0000313" key="1">
    <source>
        <dbReference type="EMBL" id="PYI11517.1"/>
    </source>
</evidence>
<keyword evidence="2" id="KW-1185">Reference proteome</keyword>
<dbReference type="Proteomes" id="UP000248423">
    <property type="component" value="Unassembled WGS sequence"/>
</dbReference>